<evidence type="ECO:0000256" key="5">
    <source>
        <dbReference type="HAMAP-Rule" id="MF_02114"/>
    </source>
</evidence>
<dbReference type="SMR" id="A0A4D6KBV4"/>
<gene>
    <name evidence="5 6" type="primary">cofC</name>
    <name evidence="6" type="ORF">E5139_10225</name>
</gene>
<dbReference type="Gene3D" id="6.10.140.50">
    <property type="match status" value="1"/>
</dbReference>
<dbReference type="PANTHER" id="PTHR40392:SF1">
    <property type="entry name" value="2-PHOSPHO-L-LACTATE GUANYLYLTRANSFERASE"/>
    <property type="match status" value="1"/>
</dbReference>
<dbReference type="GO" id="GO:0052645">
    <property type="term" value="P:F420-0 metabolic process"/>
    <property type="evidence" value="ECO:0007669"/>
    <property type="project" value="UniProtKB-UniRule"/>
</dbReference>
<comment type="catalytic activity">
    <reaction evidence="5">
        <text>(2S)-2-phospholactate + GTP + H(+) = (2S)-lactyl-2-diphospho-5'-guanosine + diphosphate</text>
        <dbReference type="Rhea" id="RHEA:63424"/>
        <dbReference type="ChEBI" id="CHEBI:15378"/>
        <dbReference type="ChEBI" id="CHEBI:33019"/>
        <dbReference type="ChEBI" id="CHEBI:37565"/>
        <dbReference type="ChEBI" id="CHEBI:59435"/>
        <dbReference type="ChEBI" id="CHEBI:59906"/>
        <dbReference type="EC" id="2.7.7.68"/>
    </reaction>
</comment>
<comment type="subunit">
    <text evidence="5">Homodimer.</text>
</comment>
<dbReference type="GO" id="GO:0005525">
    <property type="term" value="F:GTP binding"/>
    <property type="evidence" value="ECO:0007669"/>
    <property type="project" value="UniProtKB-KW"/>
</dbReference>
<dbReference type="EC" id="2.7.7.68" evidence="5"/>
<dbReference type="InterPro" id="IPR029044">
    <property type="entry name" value="Nucleotide-diphossugar_trans"/>
</dbReference>
<dbReference type="PANTHER" id="PTHR40392">
    <property type="entry name" value="2-PHOSPHO-L-LACTATE GUANYLYLTRANSFERASE"/>
    <property type="match status" value="1"/>
</dbReference>
<dbReference type="NCBIfam" id="TIGR03552">
    <property type="entry name" value="F420_cofC"/>
    <property type="match status" value="1"/>
</dbReference>
<evidence type="ECO:0000256" key="4">
    <source>
        <dbReference type="ARBA" id="ARBA00023134"/>
    </source>
</evidence>
<evidence type="ECO:0000313" key="6">
    <source>
        <dbReference type="EMBL" id="QCD65998.1"/>
    </source>
</evidence>
<dbReference type="HAMAP" id="MF_02114">
    <property type="entry name" value="CofC"/>
    <property type="match status" value="1"/>
</dbReference>
<dbReference type="OMA" id="FRVDYHG"/>
<dbReference type="AlphaFoldDB" id="A0A4D6KBV4"/>
<keyword evidence="3 5" id="KW-0547">Nucleotide-binding</keyword>
<dbReference type="Gene3D" id="3.90.550.10">
    <property type="entry name" value="Spore Coat Polysaccharide Biosynthesis Protein SpsA, Chain A"/>
    <property type="match status" value="1"/>
</dbReference>
<name>A0A4D6KBV4_9EURY</name>
<dbReference type="UniPathway" id="UPA00071"/>
<comment type="similarity">
    <text evidence="5">Belongs to the CofC family.</text>
</comment>
<dbReference type="InterPro" id="IPR002835">
    <property type="entry name" value="CofC"/>
</dbReference>
<protein>
    <recommendedName>
        <fullName evidence="5">2-phospho-L-lactate guanylyltransferase</fullName>
        <shortName evidence="5">LP guanylyltransferase</shortName>
        <ecNumber evidence="5">2.7.7.68</ecNumber>
    </recommendedName>
</protein>
<keyword evidence="4 5" id="KW-0342">GTP-binding</keyword>
<comment type="pathway">
    <text evidence="5">Cofactor biosynthesis; coenzyme F420 biosynthesis.</text>
</comment>
<dbReference type="KEGG" id="halz:E5139_10225"/>
<evidence type="ECO:0000256" key="1">
    <source>
        <dbReference type="ARBA" id="ARBA00022679"/>
    </source>
</evidence>
<comment type="function">
    <text evidence="5">Guanylyltransferase that catalyzes the activation of (2S)-2-phospholactate (2-PL) as (2S)-lactyl-2-diphospho-5'-guanosine, via the condensation of 2-PL with GTP. It is involved in the biosynthesis of coenzyme F420, a hydride carrier cofactor.</text>
</comment>
<dbReference type="SUPFAM" id="SSF53448">
    <property type="entry name" value="Nucleotide-diphospho-sugar transferases"/>
    <property type="match status" value="1"/>
</dbReference>
<reference evidence="6 7" key="2">
    <citation type="submission" date="2019-04" db="EMBL/GenBank/DDBJ databases">
        <authorList>
            <person name="Yang S."/>
            <person name="Wei W."/>
        </authorList>
    </citation>
    <scope>NUCLEOTIDE SEQUENCE [LARGE SCALE GENOMIC DNA]</scope>
    <source>
        <strain evidence="7">ZP60</strain>
    </source>
</reference>
<sequence>MRVVVPFSATEPKTRLAPVLDADERRAFARVMLADVLDALDTVGVDPTVLATEAIDLDRPVTVDDRPLDAAINGLLAASDEPVAVVMADLALATPDALDRLFAAEGDVVLAPGRGGGTNAFVARHPDFRVDYHDASIRDHRRIARDAGGTVTEIDSYRLSTDVDEPADLAEVLLHGEGRAADWLRGAGVQLTVADGRTTVERP</sequence>
<keyword evidence="2 5" id="KW-0548">Nucleotidyltransferase</keyword>
<dbReference type="Proteomes" id="UP000297053">
    <property type="component" value="Chromosome"/>
</dbReference>
<dbReference type="Pfam" id="PF01983">
    <property type="entry name" value="CofC"/>
    <property type="match status" value="1"/>
</dbReference>
<dbReference type="GeneID" id="8410934"/>
<evidence type="ECO:0000256" key="2">
    <source>
        <dbReference type="ARBA" id="ARBA00022695"/>
    </source>
</evidence>
<dbReference type="GeneID" id="42179315"/>
<keyword evidence="1 5" id="KW-0808">Transferase</keyword>
<accession>A0A4D6KBV4</accession>
<evidence type="ECO:0000256" key="3">
    <source>
        <dbReference type="ARBA" id="ARBA00022741"/>
    </source>
</evidence>
<dbReference type="EMBL" id="CP039375">
    <property type="protein sequence ID" value="QCD65998.1"/>
    <property type="molecule type" value="Genomic_DNA"/>
</dbReference>
<dbReference type="GO" id="GO:0043814">
    <property type="term" value="F:phospholactate guanylyltransferase activity"/>
    <property type="evidence" value="ECO:0007669"/>
    <property type="project" value="UniProtKB-EC"/>
</dbReference>
<organism evidence="6 7">
    <name type="scientific">Halomicrobium mukohataei</name>
    <dbReference type="NCBI Taxonomy" id="57705"/>
    <lineage>
        <taxon>Archaea</taxon>
        <taxon>Methanobacteriati</taxon>
        <taxon>Methanobacteriota</taxon>
        <taxon>Stenosarchaea group</taxon>
        <taxon>Halobacteria</taxon>
        <taxon>Halobacteriales</taxon>
        <taxon>Haloarculaceae</taxon>
        <taxon>Halomicrobium</taxon>
    </lineage>
</organism>
<evidence type="ECO:0000313" key="7">
    <source>
        <dbReference type="Proteomes" id="UP000297053"/>
    </source>
</evidence>
<proteinExistence type="inferred from homology"/>
<reference evidence="6 7" key="1">
    <citation type="submission" date="2019-04" db="EMBL/GenBank/DDBJ databases">
        <title>Complete genome sequence of Arthrobacter sp. ZXY-2 associated with effective atrazine degradation and salt adaptation.</title>
        <authorList>
            <person name="Zhao X."/>
        </authorList>
    </citation>
    <scope>NUCLEOTIDE SEQUENCE [LARGE SCALE GENOMIC DNA]</scope>
    <source>
        <strain evidence="7">ZP60</strain>
    </source>
</reference>
<dbReference type="RefSeq" id="WP_015762381.1">
    <property type="nucleotide sequence ID" value="NZ_CP039375.1"/>
</dbReference>